<feature type="compositionally biased region" description="Basic and acidic residues" evidence="1">
    <location>
        <begin position="131"/>
        <end position="144"/>
    </location>
</feature>
<dbReference type="VEuPathDB" id="VectorBase:ASIC010911"/>
<evidence type="ECO:0000313" key="3">
    <source>
        <dbReference type="EnsemblMetazoa" id="ASIC010911-PA"/>
    </source>
</evidence>
<feature type="compositionally biased region" description="Polar residues" evidence="1">
    <location>
        <begin position="163"/>
        <end position="176"/>
    </location>
</feature>
<name>A0A084VYU6_ANOSI</name>
<proteinExistence type="predicted"/>
<keyword evidence="4" id="KW-1185">Reference proteome</keyword>
<feature type="compositionally biased region" description="Polar residues" evidence="1">
    <location>
        <begin position="23"/>
        <end position="34"/>
    </location>
</feature>
<dbReference type="EMBL" id="KE525234">
    <property type="protein sequence ID" value="KFB43140.1"/>
    <property type="molecule type" value="Genomic_DNA"/>
</dbReference>
<dbReference type="AlphaFoldDB" id="A0A084VYU6"/>
<dbReference type="EnsemblMetazoa" id="ASIC010911-RA">
    <property type="protein sequence ID" value="ASIC010911-PA"/>
    <property type="gene ID" value="ASIC010911"/>
</dbReference>
<dbReference type="EMBL" id="ATLV01018475">
    <property type="status" value="NOT_ANNOTATED_CDS"/>
    <property type="molecule type" value="Genomic_DNA"/>
</dbReference>
<sequence>MGRRKVFPLEQSDGVPLLCPSGRTKQNEPNPETTTGRKDHPHKMQNYPAPDSGKKLQPREERKLTKTLIEIRAHRGDRVSVGKVTMTTTSLPASERPFNRHKSPEDRRSLGGKTYNHRHSERTSTMARIRSAPEDTHEPREQSVRRTPFPTHPIGTQEKSHTPGKTTHTADQMTMG</sequence>
<dbReference type="Proteomes" id="UP000030765">
    <property type="component" value="Unassembled WGS sequence"/>
</dbReference>
<protein>
    <submittedName>
        <fullName evidence="2 3">PDZ domain-containing protein 2</fullName>
    </submittedName>
</protein>
<feature type="region of interest" description="Disordered" evidence="1">
    <location>
        <begin position="80"/>
        <end position="176"/>
    </location>
</feature>
<organism evidence="2">
    <name type="scientific">Anopheles sinensis</name>
    <name type="common">Mosquito</name>
    <dbReference type="NCBI Taxonomy" id="74873"/>
    <lineage>
        <taxon>Eukaryota</taxon>
        <taxon>Metazoa</taxon>
        <taxon>Ecdysozoa</taxon>
        <taxon>Arthropoda</taxon>
        <taxon>Hexapoda</taxon>
        <taxon>Insecta</taxon>
        <taxon>Pterygota</taxon>
        <taxon>Neoptera</taxon>
        <taxon>Endopterygota</taxon>
        <taxon>Diptera</taxon>
        <taxon>Nematocera</taxon>
        <taxon>Culicoidea</taxon>
        <taxon>Culicidae</taxon>
        <taxon>Anophelinae</taxon>
        <taxon>Anopheles</taxon>
    </lineage>
</organism>
<feature type="compositionally biased region" description="Basic and acidic residues" evidence="1">
    <location>
        <begin position="52"/>
        <end position="62"/>
    </location>
</feature>
<feature type="region of interest" description="Disordered" evidence="1">
    <location>
        <begin position="1"/>
        <end position="62"/>
    </location>
</feature>
<reference evidence="2 4" key="1">
    <citation type="journal article" date="2014" name="BMC Genomics">
        <title>Genome sequence of Anopheles sinensis provides insight into genetics basis of mosquito competence for malaria parasites.</title>
        <authorList>
            <person name="Zhou D."/>
            <person name="Zhang D."/>
            <person name="Ding G."/>
            <person name="Shi L."/>
            <person name="Hou Q."/>
            <person name="Ye Y."/>
            <person name="Xu Y."/>
            <person name="Zhou H."/>
            <person name="Xiong C."/>
            <person name="Li S."/>
            <person name="Yu J."/>
            <person name="Hong S."/>
            <person name="Yu X."/>
            <person name="Zou P."/>
            <person name="Chen C."/>
            <person name="Chang X."/>
            <person name="Wang W."/>
            <person name="Lv Y."/>
            <person name="Sun Y."/>
            <person name="Ma L."/>
            <person name="Shen B."/>
            <person name="Zhu C."/>
        </authorList>
    </citation>
    <scope>NUCLEOTIDE SEQUENCE [LARGE SCALE GENOMIC DNA]</scope>
</reference>
<evidence type="ECO:0000256" key="1">
    <source>
        <dbReference type="SAM" id="MobiDB-lite"/>
    </source>
</evidence>
<reference evidence="3" key="2">
    <citation type="submission" date="2020-05" db="UniProtKB">
        <authorList>
            <consortium name="EnsemblMetazoa"/>
        </authorList>
    </citation>
    <scope>IDENTIFICATION</scope>
</reference>
<accession>A0A084VYU6</accession>
<evidence type="ECO:0000313" key="2">
    <source>
        <dbReference type="EMBL" id="KFB43140.1"/>
    </source>
</evidence>
<gene>
    <name evidence="2" type="ORF">ZHAS_00010911</name>
</gene>
<evidence type="ECO:0000313" key="4">
    <source>
        <dbReference type="Proteomes" id="UP000030765"/>
    </source>
</evidence>